<evidence type="ECO:0000259" key="5">
    <source>
        <dbReference type="Pfam" id="PF07992"/>
    </source>
</evidence>
<feature type="region of interest" description="Disordered" evidence="4">
    <location>
        <begin position="1"/>
        <end position="45"/>
    </location>
</feature>
<dbReference type="PRINTS" id="PR00368">
    <property type="entry name" value="FADPNR"/>
</dbReference>
<feature type="compositionally biased region" description="Pro residues" evidence="4">
    <location>
        <begin position="1"/>
        <end position="12"/>
    </location>
</feature>
<dbReference type="Gene3D" id="3.50.50.60">
    <property type="entry name" value="FAD/NAD(P)-binding domain"/>
    <property type="match status" value="2"/>
</dbReference>
<evidence type="ECO:0000256" key="4">
    <source>
        <dbReference type="SAM" id="MobiDB-lite"/>
    </source>
</evidence>
<dbReference type="InterPro" id="IPR036188">
    <property type="entry name" value="FAD/NAD-bd_sf"/>
</dbReference>
<keyword evidence="1" id="KW-0285">Flavoprotein</keyword>
<comment type="catalytic activity">
    <reaction evidence="3">
        <text>[thioredoxin]-dithiol + NADP(+) = [thioredoxin]-disulfide + NADPH + H(+)</text>
        <dbReference type="Rhea" id="RHEA:20345"/>
        <dbReference type="Rhea" id="RHEA-COMP:10698"/>
        <dbReference type="Rhea" id="RHEA-COMP:10700"/>
        <dbReference type="ChEBI" id="CHEBI:15378"/>
        <dbReference type="ChEBI" id="CHEBI:29950"/>
        <dbReference type="ChEBI" id="CHEBI:50058"/>
        <dbReference type="ChEBI" id="CHEBI:57783"/>
        <dbReference type="ChEBI" id="CHEBI:58349"/>
        <dbReference type="EC" id="1.8.1.9"/>
    </reaction>
</comment>
<keyword evidence="7" id="KW-1185">Reference proteome</keyword>
<dbReference type="SUPFAM" id="SSF51905">
    <property type="entry name" value="FAD/NAD(P)-binding domain"/>
    <property type="match status" value="1"/>
</dbReference>
<keyword evidence="2" id="KW-0560">Oxidoreductase</keyword>
<dbReference type="PRINTS" id="PR00469">
    <property type="entry name" value="PNDRDTASEII"/>
</dbReference>
<comment type="caution">
    <text evidence="6">The sequence shown here is derived from an EMBL/GenBank/DDBJ whole genome shotgun (WGS) entry which is preliminary data.</text>
</comment>
<proteinExistence type="predicted"/>
<evidence type="ECO:0000256" key="2">
    <source>
        <dbReference type="ARBA" id="ARBA00023002"/>
    </source>
</evidence>
<organism evidence="6 7">
    <name type="scientific">Brevibacterium ammoniilyticum</name>
    <dbReference type="NCBI Taxonomy" id="1046555"/>
    <lineage>
        <taxon>Bacteria</taxon>
        <taxon>Bacillati</taxon>
        <taxon>Actinomycetota</taxon>
        <taxon>Actinomycetes</taxon>
        <taxon>Micrococcales</taxon>
        <taxon>Brevibacteriaceae</taxon>
        <taxon>Brevibacterium</taxon>
    </lineage>
</organism>
<dbReference type="Pfam" id="PF07992">
    <property type="entry name" value="Pyr_redox_2"/>
    <property type="match status" value="1"/>
</dbReference>
<dbReference type="PANTHER" id="PTHR48105">
    <property type="entry name" value="THIOREDOXIN REDUCTASE 1-RELATED-RELATED"/>
    <property type="match status" value="1"/>
</dbReference>
<dbReference type="EMBL" id="BAABNP010000013">
    <property type="protein sequence ID" value="GAA5341833.1"/>
    <property type="molecule type" value="Genomic_DNA"/>
</dbReference>
<dbReference type="InterPro" id="IPR023753">
    <property type="entry name" value="FAD/NAD-binding_dom"/>
</dbReference>
<dbReference type="Proteomes" id="UP001498935">
    <property type="component" value="Unassembled WGS sequence"/>
</dbReference>
<evidence type="ECO:0000313" key="7">
    <source>
        <dbReference type="Proteomes" id="UP001498935"/>
    </source>
</evidence>
<feature type="region of interest" description="Disordered" evidence="4">
    <location>
        <begin position="342"/>
        <end position="362"/>
    </location>
</feature>
<reference evidence="6 7" key="1">
    <citation type="submission" date="2024-02" db="EMBL/GenBank/DDBJ databases">
        <title>Characterization of antibiotic resistant novel bacterial strains and their environmental applications.</title>
        <authorList>
            <person name="Manzoor S."/>
            <person name="Abbas S."/>
            <person name="Arshad M."/>
            <person name="Li W.J."/>
            <person name="Ahmed I."/>
        </authorList>
    </citation>
    <scope>NUCLEOTIDE SEQUENCE [LARGE SCALE GENOMIC DNA]</scope>
    <source>
        <strain evidence="6 7">KACC 15558</strain>
    </source>
</reference>
<dbReference type="InterPro" id="IPR050097">
    <property type="entry name" value="Ferredoxin-NADP_redctase_2"/>
</dbReference>
<gene>
    <name evidence="6" type="ORF">KACC15558_28740</name>
</gene>
<name>A0ABP9U2L3_9MICO</name>
<sequence length="406" mass="41683">MTPTHQTPPEPTTTPLSEASASTEASAPTESGASTETSATTEINTSTPITAEVAVVGGGAAGLAAAIALARSLRRVVVIDAGQPRNRTSAHAHNLLGNEGIDPLDLVDKGRAEAESYGVTFVDDTVITAVALDGGSSPAEATAAGRSTIRPAFALDTARGTRVVAQHLIIATGLTDELPDIPGLAEGWGDTILHCPYCHGYEVRGQRIAVIGTTALSYHQAMMFSQLSDHIMFLRHEAPAPSEEQAAMLRTLGIEFVDAHVDGISRNGTATEITVEAAASATDTTVNQAVSATDSTDGSSASRAELAEEATTSARELTVDAIAVGPFFRANSELFEQLGGTVVEDPSGMGSTIPTDPTGRTDIPGVWAVGNSADMSAMLGASAASGVKTGAMVNYELIQSRLAGEE</sequence>
<feature type="domain" description="FAD/NAD(P)-binding" evidence="5">
    <location>
        <begin position="52"/>
        <end position="378"/>
    </location>
</feature>
<feature type="compositionally biased region" description="Low complexity" evidence="4">
    <location>
        <begin position="13"/>
        <end position="45"/>
    </location>
</feature>
<evidence type="ECO:0000313" key="6">
    <source>
        <dbReference type="EMBL" id="GAA5341833.1"/>
    </source>
</evidence>
<accession>A0ABP9U2L3</accession>
<protein>
    <submittedName>
        <fullName evidence="6">NAD(P)/FAD-dependent oxidoreductase</fullName>
    </submittedName>
</protein>
<evidence type="ECO:0000256" key="1">
    <source>
        <dbReference type="ARBA" id="ARBA00022630"/>
    </source>
</evidence>
<dbReference type="RefSeq" id="WP_259801322.1">
    <property type="nucleotide sequence ID" value="NZ_BAABBK010000015.1"/>
</dbReference>
<evidence type="ECO:0000256" key="3">
    <source>
        <dbReference type="ARBA" id="ARBA00048132"/>
    </source>
</evidence>